<comment type="subcellular location">
    <subcellularLocation>
        <location evidence="1">Endomembrane system</location>
        <topology evidence="1">Multi-pass membrane protein</topology>
    </subcellularLocation>
</comment>
<dbReference type="OrthoDB" id="9809773at2"/>
<dbReference type="InterPro" id="IPR007318">
    <property type="entry name" value="Phopholipid_MeTrfase"/>
</dbReference>
<proteinExistence type="predicted"/>
<name>A0A1I5BQI7_9FLAO</name>
<dbReference type="PANTHER" id="PTHR43847">
    <property type="entry name" value="BLL3993 PROTEIN"/>
    <property type="match status" value="1"/>
</dbReference>
<dbReference type="InterPro" id="IPR052527">
    <property type="entry name" value="Metal_cation-efflux_comp"/>
</dbReference>
<dbReference type="STRING" id="287099.SAMN05660413_02483"/>
<keyword evidence="3 5" id="KW-1133">Transmembrane helix</keyword>
<gene>
    <name evidence="6" type="ORF">SAMN05660413_02483</name>
</gene>
<dbReference type="AlphaFoldDB" id="A0A1I5BQI7"/>
<reference evidence="6 7" key="1">
    <citation type="submission" date="2016-10" db="EMBL/GenBank/DDBJ databases">
        <authorList>
            <person name="de Groot N.N."/>
        </authorList>
    </citation>
    <scope>NUCLEOTIDE SEQUENCE [LARGE SCALE GENOMIC DNA]</scope>
    <source>
        <strain evidence="6 7">DSM 17794</strain>
    </source>
</reference>
<feature type="transmembrane region" description="Helical" evidence="5">
    <location>
        <begin position="91"/>
        <end position="120"/>
    </location>
</feature>
<keyword evidence="6" id="KW-0808">Transferase</keyword>
<accession>A0A1I5BQI7</accession>
<dbReference type="EMBL" id="FOVL01000016">
    <property type="protein sequence ID" value="SFN76691.1"/>
    <property type="molecule type" value="Genomic_DNA"/>
</dbReference>
<dbReference type="RefSeq" id="WP_093410203.1">
    <property type="nucleotide sequence ID" value="NZ_FOVL01000016.1"/>
</dbReference>
<feature type="transmembrane region" description="Helical" evidence="5">
    <location>
        <begin position="7"/>
        <end position="29"/>
    </location>
</feature>
<evidence type="ECO:0000313" key="6">
    <source>
        <dbReference type="EMBL" id="SFN76691.1"/>
    </source>
</evidence>
<dbReference type="Pfam" id="PF04191">
    <property type="entry name" value="PEMT"/>
    <property type="match status" value="1"/>
</dbReference>
<dbReference type="GO" id="GO:0032259">
    <property type="term" value="P:methylation"/>
    <property type="evidence" value="ECO:0007669"/>
    <property type="project" value="UniProtKB-KW"/>
</dbReference>
<protein>
    <submittedName>
        <fullName evidence="6">Protein-S-isoprenylcysteine O-methyltransferase Ste14</fullName>
    </submittedName>
</protein>
<keyword evidence="4 5" id="KW-0472">Membrane</keyword>
<evidence type="ECO:0000256" key="3">
    <source>
        <dbReference type="ARBA" id="ARBA00022989"/>
    </source>
</evidence>
<sequence length="150" mass="17063">MNLKAKDIAYVGLQLTLFLSFLLDISLLSFRLPVWIDYLLLPLILIGGGVVLLALLQLKTNLSIFPSPLRGSNLITHGLFKYVRHPIYSGILLSAFALALYLGSGYKLLIAFLLLILFYFKSSYEEKLLLQKFPEYKEYMKRSGRFLPGI</sequence>
<evidence type="ECO:0000256" key="4">
    <source>
        <dbReference type="ARBA" id="ARBA00023136"/>
    </source>
</evidence>
<dbReference type="Gene3D" id="1.20.120.1630">
    <property type="match status" value="1"/>
</dbReference>
<evidence type="ECO:0000256" key="5">
    <source>
        <dbReference type="SAM" id="Phobius"/>
    </source>
</evidence>
<evidence type="ECO:0000256" key="2">
    <source>
        <dbReference type="ARBA" id="ARBA00022692"/>
    </source>
</evidence>
<keyword evidence="2 5" id="KW-0812">Transmembrane</keyword>
<keyword evidence="7" id="KW-1185">Reference proteome</keyword>
<evidence type="ECO:0000256" key="1">
    <source>
        <dbReference type="ARBA" id="ARBA00004127"/>
    </source>
</evidence>
<feature type="transmembrane region" description="Helical" evidence="5">
    <location>
        <begin position="35"/>
        <end position="56"/>
    </location>
</feature>
<evidence type="ECO:0000313" key="7">
    <source>
        <dbReference type="Proteomes" id="UP000199153"/>
    </source>
</evidence>
<dbReference type="GO" id="GO:0012505">
    <property type="term" value="C:endomembrane system"/>
    <property type="evidence" value="ECO:0007669"/>
    <property type="project" value="UniProtKB-SubCell"/>
</dbReference>
<dbReference type="PANTHER" id="PTHR43847:SF1">
    <property type="entry name" value="BLL3993 PROTEIN"/>
    <property type="match status" value="1"/>
</dbReference>
<keyword evidence="6" id="KW-0489">Methyltransferase</keyword>
<dbReference type="Proteomes" id="UP000199153">
    <property type="component" value="Unassembled WGS sequence"/>
</dbReference>
<organism evidence="6 7">
    <name type="scientific">Salegentibacter flavus</name>
    <dbReference type="NCBI Taxonomy" id="287099"/>
    <lineage>
        <taxon>Bacteria</taxon>
        <taxon>Pseudomonadati</taxon>
        <taxon>Bacteroidota</taxon>
        <taxon>Flavobacteriia</taxon>
        <taxon>Flavobacteriales</taxon>
        <taxon>Flavobacteriaceae</taxon>
        <taxon>Salegentibacter</taxon>
    </lineage>
</organism>
<dbReference type="GO" id="GO:0008168">
    <property type="term" value="F:methyltransferase activity"/>
    <property type="evidence" value="ECO:0007669"/>
    <property type="project" value="UniProtKB-KW"/>
</dbReference>